<evidence type="ECO:0000313" key="1">
    <source>
        <dbReference type="EMBL" id="ASV87827.1"/>
    </source>
</evidence>
<dbReference type="KEGG" id="och:CES85_3780"/>
<dbReference type="Proteomes" id="UP000215256">
    <property type="component" value="Plasmid unnamed1"/>
</dbReference>
<name>A0A248ULT8_9HYPH</name>
<keyword evidence="1" id="KW-0614">Plasmid</keyword>
<organism evidence="1 2">
    <name type="scientific">Ochrobactrum quorumnocens</name>
    <dbReference type="NCBI Taxonomy" id="271865"/>
    <lineage>
        <taxon>Bacteria</taxon>
        <taxon>Pseudomonadati</taxon>
        <taxon>Pseudomonadota</taxon>
        <taxon>Alphaproteobacteria</taxon>
        <taxon>Hyphomicrobiales</taxon>
        <taxon>Brucellaceae</taxon>
        <taxon>Brucella/Ochrobactrum group</taxon>
        <taxon>Ochrobactrum</taxon>
    </lineage>
</organism>
<geneLocation type="plasmid" evidence="1 2">
    <name>unnamed1</name>
</geneLocation>
<sequence>MARAIIREFERGIHDPVKIAEQVAIIETHVSVTSSKAHYSDTTA</sequence>
<reference evidence="1 2" key="1">
    <citation type="submission" date="2017-07" db="EMBL/GenBank/DDBJ databases">
        <title>Phylogenetic study on the rhizospheric bacterium Ochrobactrum sp. A44.</title>
        <authorList>
            <person name="Krzyzanowska D.M."/>
            <person name="Ossowicki A."/>
            <person name="Rajewska M."/>
            <person name="Maciag T."/>
            <person name="Kaczynski Z."/>
            <person name="Czerwicka M."/>
            <person name="Jafra S."/>
        </authorList>
    </citation>
    <scope>NUCLEOTIDE SEQUENCE [LARGE SCALE GENOMIC DNA]</scope>
    <source>
        <strain evidence="1 2">A44</strain>
        <plasmid evidence="1 2">unnamed1</plasmid>
    </source>
</reference>
<evidence type="ECO:0000313" key="2">
    <source>
        <dbReference type="Proteomes" id="UP000215256"/>
    </source>
</evidence>
<accession>A0A248ULT8</accession>
<proteinExistence type="predicted"/>
<protein>
    <submittedName>
        <fullName evidence="1">Uncharacterized protein</fullName>
    </submittedName>
</protein>
<dbReference type="AlphaFoldDB" id="A0A248ULT8"/>
<dbReference type="EMBL" id="CP022605">
    <property type="protein sequence ID" value="ASV87827.1"/>
    <property type="molecule type" value="Genomic_DNA"/>
</dbReference>
<gene>
    <name evidence="1" type="ORF">CES85_3780</name>
</gene>